<dbReference type="CDD" id="cd00882">
    <property type="entry name" value="Ras_like_GTPase"/>
    <property type="match status" value="1"/>
</dbReference>
<dbReference type="AlphaFoldDB" id="A0A291HSQ7"/>
<sequence length="371" mass="40147">MTGDLFKRLYTALSPEPNPALSPAFRARQTQLPTLWLLGKTGAGKSSLIRALTGDSAVEIGNGFRPCTRTAAGYDFPAARPVLRFLDTRGLGEAGYDPAEDIRACQGRSHALLALVRADDPEQGALLKALADIRRQGGIGQLLAVHTGLGLVGDPRQRGQAVARHQQLLEQAWGQPLARVELDLPAQGEALGLEALLAQLADVLPIARQLLEHRQHRDREQHNFALLRRELLWYAGAAGACDALPAVGLVAVPGIQGKLLHSLAAHYGLEWDRRRFAEFAAALGGGFALHYLSRLGARQLIKFIPVYGQTLGATTAAAMSFATTYALGRAACKYLYHLSRGEEVVAGDIRASFDQAMQDIRSTAEHETHRH</sequence>
<dbReference type="Gene3D" id="3.40.50.300">
    <property type="entry name" value="P-loop containing nucleotide triphosphate hydrolases"/>
    <property type="match status" value="1"/>
</dbReference>
<accession>A0A291HSQ7</accession>
<evidence type="ECO:0000259" key="1">
    <source>
        <dbReference type="Pfam" id="PF01926"/>
    </source>
</evidence>
<reference evidence="3" key="1">
    <citation type="submission" date="2015-09" db="EMBL/GenBank/DDBJ databases">
        <authorList>
            <person name="Shao Z."/>
            <person name="Wang L."/>
        </authorList>
    </citation>
    <scope>NUCLEOTIDE SEQUENCE [LARGE SCALE GENOMIC DNA]</scope>
    <source>
        <strain evidence="3">F13-1</strain>
    </source>
</reference>
<protein>
    <submittedName>
        <fullName evidence="2">Kinase</fullName>
    </submittedName>
</protein>
<name>A0A291HSQ7_9GAMM</name>
<dbReference type="InterPro" id="IPR027417">
    <property type="entry name" value="P-loop_NTPase"/>
</dbReference>
<keyword evidence="3" id="KW-1185">Reference proteome</keyword>
<dbReference type="InterPro" id="IPR006073">
    <property type="entry name" value="GTP-bd"/>
</dbReference>
<dbReference type="Pfam" id="PF01926">
    <property type="entry name" value="MMR_HSR1"/>
    <property type="match status" value="1"/>
</dbReference>
<dbReference type="Proteomes" id="UP000217763">
    <property type="component" value="Chromosome"/>
</dbReference>
<organism evidence="2 3">
    <name type="scientific">Zobellella denitrificans</name>
    <dbReference type="NCBI Taxonomy" id="347534"/>
    <lineage>
        <taxon>Bacteria</taxon>
        <taxon>Pseudomonadati</taxon>
        <taxon>Pseudomonadota</taxon>
        <taxon>Gammaproteobacteria</taxon>
        <taxon>Aeromonadales</taxon>
        <taxon>Aeromonadaceae</taxon>
        <taxon>Zobellella</taxon>
    </lineage>
</organism>
<feature type="domain" description="G" evidence="1">
    <location>
        <begin position="37"/>
        <end position="119"/>
    </location>
</feature>
<dbReference type="KEGG" id="zdf:AN401_15555"/>
<dbReference type="EMBL" id="CP012621">
    <property type="protein sequence ID" value="ATG75101.1"/>
    <property type="molecule type" value="Genomic_DNA"/>
</dbReference>
<keyword evidence="2" id="KW-0808">Transferase</keyword>
<gene>
    <name evidence="2" type="ORF">AN401_15555</name>
</gene>
<dbReference type="GO" id="GO:0016301">
    <property type="term" value="F:kinase activity"/>
    <property type="evidence" value="ECO:0007669"/>
    <property type="project" value="UniProtKB-KW"/>
</dbReference>
<proteinExistence type="predicted"/>
<keyword evidence="2" id="KW-0418">Kinase</keyword>
<dbReference type="GO" id="GO:0005525">
    <property type="term" value="F:GTP binding"/>
    <property type="evidence" value="ECO:0007669"/>
    <property type="project" value="InterPro"/>
</dbReference>
<dbReference type="RefSeq" id="WP_096779887.1">
    <property type="nucleotide sequence ID" value="NZ_CP012621.1"/>
</dbReference>
<evidence type="ECO:0000313" key="3">
    <source>
        <dbReference type="Proteomes" id="UP000217763"/>
    </source>
</evidence>
<evidence type="ECO:0000313" key="2">
    <source>
        <dbReference type="EMBL" id="ATG75101.1"/>
    </source>
</evidence>
<dbReference type="SUPFAM" id="SSF52540">
    <property type="entry name" value="P-loop containing nucleoside triphosphate hydrolases"/>
    <property type="match status" value="1"/>
</dbReference>